<protein>
    <recommendedName>
        <fullName evidence="3 11">Shikimate kinase</fullName>
        <shortName evidence="11">SK</shortName>
        <ecNumber evidence="3 11">2.7.1.71</ecNumber>
    </recommendedName>
</protein>
<organism evidence="12 13">
    <name type="scientific">Allisonella histaminiformans</name>
    <dbReference type="NCBI Taxonomy" id="209880"/>
    <lineage>
        <taxon>Bacteria</taxon>
        <taxon>Bacillati</taxon>
        <taxon>Bacillota</taxon>
        <taxon>Negativicutes</taxon>
        <taxon>Veillonellales</taxon>
        <taxon>Veillonellaceae</taxon>
        <taxon>Allisonella</taxon>
    </lineage>
</organism>
<keyword evidence="9 11" id="KW-0057">Aromatic amino acid biosynthesis</keyword>
<dbReference type="PANTHER" id="PTHR21087:SF16">
    <property type="entry name" value="SHIKIMATE KINASE 1, CHLOROPLASTIC"/>
    <property type="match status" value="1"/>
</dbReference>
<evidence type="ECO:0000256" key="5">
    <source>
        <dbReference type="ARBA" id="ARBA00022679"/>
    </source>
</evidence>
<dbReference type="PROSITE" id="PS01128">
    <property type="entry name" value="SHIKIMATE_KINASE"/>
    <property type="match status" value="1"/>
</dbReference>
<gene>
    <name evidence="11" type="primary">aroK</name>
    <name evidence="12" type="ORF">SAMN02910343_00226</name>
</gene>
<evidence type="ECO:0000256" key="2">
    <source>
        <dbReference type="ARBA" id="ARBA00006997"/>
    </source>
</evidence>
<evidence type="ECO:0000256" key="3">
    <source>
        <dbReference type="ARBA" id="ARBA00012154"/>
    </source>
</evidence>
<comment type="subunit">
    <text evidence="11">Monomer.</text>
</comment>
<keyword evidence="4 11" id="KW-0028">Amino-acid biosynthesis</keyword>
<dbReference type="RefSeq" id="WP_091362934.1">
    <property type="nucleotide sequence ID" value="NZ_FMXA01000003.1"/>
</dbReference>
<dbReference type="OrthoDB" id="9800332at2"/>
<reference evidence="12 13" key="1">
    <citation type="submission" date="2016-10" db="EMBL/GenBank/DDBJ databases">
        <authorList>
            <person name="de Groot N.N."/>
        </authorList>
    </citation>
    <scope>NUCLEOTIDE SEQUENCE [LARGE SCALE GENOMIC DNA]</scope>
    <source>
        <strain evidence="12 13">DSM 15230</strain>
    </source>
</reference>
<feature type="binding site" evidence="11">
    <location>
        <position position="115"/>
    </location>
    <ligand>
        <name>ATP</name>
        <dbReference type="ChEBI" id="CHEBI:30616"/>
    </ligand>
</feature>
<keyword evidence="5 11" id="KW-0808">Transferase</keyword>
<proteinExistence type="inferred from homology"/>
<evidence type="ECO:0000256" key="11">
    <source>
        <dbReference type="HAMAP-Rule" id="MF_00109"/>
    </source>
</evidence>
<dbReference type="AlphaFoldDB" id="A0A1G5UZ99"/>
<dbReference type="EMBL" id="FMXA01000003">
    <property type="protein sequence ID" value="SDA38337.1"/>
    <property type="molecule type" value="Genomic_DNA"/>
</dbReference>
<dbReference type="Pfam" id="PF01202">
    <property type="entry name" value="SKI"/>
    <property type="match status" value="1"/>
</dbReference>
<dbReference type="GO" id="GO:0009423">
    <property type="term" value="P:chorismate biosynthetic process"/>
    <property type="evidence" value="ECO:0007669"/>
    <property type="project" value="UniProtKB-UniRule"/>
</dbReference>
<dbReference type="Gene3D" id="3.40.50.300">
    <property type="entry name" value="P-loop containing nucleotide triphosphate hydrolases"/>
    <property type="match status" value="1"/>
</dbReference>
<comment type="subcellular location">
    <subcellularLocation>
        <location evidence="11">Cytoplasm</location>
    </subcellularLocation>
</comment>
<dbReference type="EC" id="2.7.1.71" evidence="3 11"/>
<keyword evidence="11" id="KW-0460">Magnesium</keyword>
<dbReference type="GeneID" id="87755275"/>
<evidence type="ECO:0000256" key="9">
    <source>
        <dbReference type="ARBA" id="ARBA00023141"/>
    </source>
</evidence>
<keyword evidence="7 11" id="KW-0418">Kinase</keyword>
<keyword evidence="6 11" id="KW-0547">Nucleotide-binding</keyword>
<dbReference type="HAMAP" id="MF_00109">
    <property type="entry name" value="Shikimate_kinase"/>
    <property type="match status" value="1"/>
</dbReference>
<dbReference type="Proteomes" id="UP000199689">
    <property type="component" value="Unassembled WGS sequence"/>
</dbReference>
<keyword evidence="13" id="KW-1185">Reference proteome</keyword>
<dbReference type="SUPFAM" id="SSF52540">
    <property type="entry name" value="P-loop containing nucleoside triphosphate hydrolases"/>
    <property type="match status" value="1"/>
</dbReference>
<evidence type="ECO:0000313" key="13">
    <source>
        <dbReference type="Proteomes" id="UP000199689"/>
    </source>
</evidence>
<comment type="similarity">
    <text evidence="2 11">Belongs to the shikimate kinase family.</text>
</comment>
<comment type="pathway">
    <text evidence="1 11">Metabolic intermediate biosynthesis; chorismate biosynthesis; chorismate from D-erythrose 4-phosphate and phosphoenolpyruvate: step 5/7.</text>
</comment>
<dbReference type="GO" id="GO:0009073">
    <property type="term" value="P:aromatic amino acid family biosynthetic process"/>
    <property type="evidence" value="ECO:0007669"/>
    <property type="project" value="UniProtKB-KW"/>
</dbReference>
<keyword evidence="11" id="KW-0479">Metal-binding</keyword>
<keyword evidence="11" id="KW-0963">Cytoplasm</keyword>
<comment type="cofactor">
    <cofactor evidence="11">
        <name>Mg(2+)</name>
        <dbReference type="ChEBI" id="CHEBI:18420"/>
    </cofactor>
    <text evidence="11">Binds 1 Mg(2+) ion per subunit.</text>
</comment>
<comment type="catalytic activity">
    <reaction evidence="10 11">
        <text>shikimate + ATP = 3-phosphoshikimate + ADP + H(+)</text>
        <dbReference type="Rhea" id="RHEA:13121"/>
        <dbReference type="ChEBI" id="CHEBI:15378"/>
        <dbReference type="ChEBI" id="CHEBI:30616"/>
        <dbReference type="ChEBI" id="CHEBI:36208"/>
        <dbReference type="ChEBI" id="CHEBI:145989"/>
        <dbReference type="ChEBI" id="CHEBI:456216"/>
        <dbReference type="EC" id="2.7.1.71"/>
    </reaction>
</comment>
<feature type="binding site" evidence="11">
    <location>
        <begin position="11"/>
        <end position="16"/>
    </location>
    <ligand>
        <name>ATP</name>
        <dbReference type="ChEBI" id="CHEBI:30616"/>
    </ligand>
</feature>
<feature type="binding site" evidence="11">
    <location>
        <position position="78"/>
    </location>
    <ligand>
        <name>substrate</name>
    </ligand>
</feature>
<dbReference type="PRINTS" id="PR01100">
    <property type="entry name" value="SHIKIMTKNASE"/>
</dbReference>
<keyword evidence="8 11" id="KW-0067">ATP-binding</keyword>
<evidence type="ECO:0000256" key="7">
    <source>
        <dbReference type="ARBA" id="ARBA00022777"/>
    </source>
</evidence>
<comment type="caution">
    <text evidence="11">Lacks conserved residue(s) required for the propagation of feature annotation.</text>
</comment>
<feature type="binding site" evidence="11">
    <location>
        <position position="56"/>
    </location>
    <ligand>
        <name>substrate</name>
    </ligand>
</feature>
<dbReference type="GO" id="GO:0000287">
    <property type="term" value="F:magnesium ion binding"/>
    <property type="evidence" value="ECO:0007669"/>
    <property type="project" value="UniProtKB-UniRule"/>
</dbReference>
<name>A0A1G5UZ99_9FIRM</name>
<feature type="binding site" evidence="11">
    <location>
        <position position="33"/>
    </location>
    <ligand>
        <name>substrate</name>
    </ligand>
</feature>
<evidence type="ECO:0000256" key="8">
    <source>
        <dbReference type="ARBA" id="ARBA00022840"/>
    </source>
</evidence>
<comment type="function">
    <text evidence="11">Catalyzes the specific phosphorylation of the 3-hydroxyl group of shikimic acid using ATP as a cosubstrate.</text>
</comment>
<dbReference type="GO" id="GO:0005829">
    <property type="term" value="C:cytosol"/>
    <property type="evidence" value="ECO:0007669"/>
    <property type="project" value="TreeGrafter"/>
</dbReference>
<accession>A0A1G5UZ99</accession>
<dbReference type="CDD" id="cd00464">
    <property type="entry name" value="SK"/>
    <property type="match status" value="1"/>
</dbReference>
<dbReference type="UniPathway" id="UPA00053">
    <property type="reaction ID" value="UER00088"/>
</dbReference>
<feature type="binding site" evidence="11">
    <location>
        <position position="132"/>
    </location>
    <ligand>
        <name>substrate</name>
    </ligand>
</feature>
<dbReference type="InterPro" id="IPR000623">
    <property type="entry name" value="Shikimate_kinase/TSH1"/>
</dbReference>
<dbReference type="GO" id="GO:0005524">
    <property type="term" value="F:ATP binding"/>
    <property type="evidence" value="ECO:0007669"/>
    <property type="project" value="UniProtKB-UniRule"/>
</dbReference>
<dbReference type="InterPro" id="IPR023000">
    <property type="entry name" value="Shikimate_kinase_CS"/>
</dbReference>
<evidence type="ECO:0000256" key="10">
    <source>
        <dbReference type="ARBA" id="ARBA00048567"/>
    </source>
</evidence>
<evidence type="ECO:0000313" key="12">
    <source>
        <dbReference type="EMBL" id="SDA38337.1"/>
    </source>
</evidence>
<feature type="binding site" evidence="11">
    <location>
        <position position="15"/>
    </location>
    <ligand>
        <name>Mg(2+)</name>
        <dbReference type="ChEBI" id="CHEBI:18420"/>
    </ligand>
</feature>
<evidence type="ECO:0000256" key="6">
    <source>
        <dbReference type="ARBA" id="ARBA00022741"/>
    </source>
</evidence>
<dbReference type="InterPro" id="IPR031322">
    <property type="entry name" value="Shikimate/glucono_kinase"/>
</dbReference>
<dbReference type="GO" id="GO:0008652">
    <property type="term" value="P:amino acid biosynthetic process"/>
    <property type="evidence" value="ECO:0007669"/>
    <property type="project" value="UniProtKB-KW"/>
</dbReference>
<dbReference type="InterPro" id="IPR027417">
    <property type="entry name" value="P-loop_NTPase"/>
</dbReference>
<sequence length="169" mass="19176">MKNIVLIGMPGSGKTTFGRALSRELNRPFVDADDYLEEREGRTISSFFAESEKAFRDAEERTIRELADRQGIVISTGGGVVKRTANVENLRRNGLILLIDRPVDDIVNDVEVESRPLLKDGPQKVFDLYRERRKAYRDSADIIIDNRGTPEEVLGQMLEAIHQAIKYKI</sequence>
<dbReference type="GO" id="GO:0004765">
    <property type="term" value="F:shikimate kinase activity"/>
    <property type="evidence" value="ECO:0007669"/>
    <property type="project" value="UniProtKB-UniRule"/>
</dbReference>
<dbReference type="STRING" id="209880.SAMN02910343_00226"/>
<dbReference type="PANTHER" id="PTHR21087">
    <property type="entry name" value="SHIKIMATE KINASE"/>
    <property type="match status" value="1"/>
</dbReference>
<evidence type="ECO:0000256" key="4">
    <source>
        <dbReference type="ARBA" id="ARBA00022605"/>
    </source>
</evidence>
<evidence type="ECO:0000256" key="1">
    <source>
        <dbReference type="ARBA" id="ARBA00004842"/>
    </source>
</evidence>